<dbReference type="Proteomes" id="UP000199095">
    <property type="component" value="Unassembled WGS sequence"/>
</dbReference>
<proteinExistence type="predicted"/>
<feature type="transmembrane region" description="Helical" evidence="1">
    <location>
        <begin position="168"/>
        <end position="188"/>
    </location>
</feature>
<keyword evidence="1" id="KW-0472">Membrane</keyword>
<reference evidence="3" key="1">
    <citation type="submission" date="2016-10" db="EMBL/GenBank/DDBJ databases">
        <authorList>
            <person name="Varghese N."/>
            <person name="Submissions S."/>
        </authorList>
    </citation>
    <scope>NUCLEOTIDE SEQUENCE [LARGE SCALE GENOMIC DNA]</scope>
    <source>
        <strain evidence="3">CGMCC 1.3566</strain>
    </source>
</reference>
<dbReference type="RefSeq" id="WP_093134286.1">
    <property type="nucleotide sequence ID" value="NZ_FOHJ01000005.1"/>
</dbReference>
<gene>
    <name evidence="2" type="ORF">SAMN05421676_10578</name>
</gene>
<accession>A0A1I0EUC2</accession>
<dbReference type="OrthoDB" id="1681403at2"/>
<protein>
    <submittedName>
        <fullName evidence="2">Uncharacterized protein</fullName>
    </submittedName>
</protein>
<keyword evidence="1" id="KW-0812">Transmembrane</keyword>
<dbReference type="AlphaFoldDB" id="A0A1I0EUC2"/>
<sequence length="261" mass="30626">MTSNQNKNQNRRKLAHLSIFGTTQIHLRNPYIIALWSVAFPGYGHLLLSKYLRGFLLVMWELVLNQMVQLNLAMVYSFMGDIEAAKEVLNVQYMHLYIPVYLFSIWDSYRSAVDLNKIYLLNEKDTSPVNQLIIRPLEINYLDKRNPTVATLWAMTIPSIGQLYIHRIFSAFFTLVITVVFVHFSHFIEGLHYLLLGNIEKSTAVLNKQWVLYMPSFYFFTIYDSYMNAVENNKLFEAEQKNFLKTHYQPAMFKIKKGVKV</sequence>
<keyword evidence="3" id="KW-1185">Reference proteome</keyword>
<keyword evidence="1" id="KW-1133">Transmembrane helix</keyword>
<name>A0A1I0EUC2_9BACI</name>
<evidence type="ECO:0000313" key="2">
    <source>
        <dbReference type="EMBL" id="SET48903.1"/>
    </source>
</evidence>
<dbReference type="STRING" id="237682.SAMN05421676_10578"/>
<evidence type="ECO:0000313" key="3">
    <source>
        <dbReference type="Proteomes" id="UP000199095"/>
    </source>
</evidence>
<dbReference type="EMBL" id="FOHJ01000005">
    <property type="protein sequence ID" value="SET48903.1"/>
    <property type="molecule type" value="Genomic_DNA"/>
</dbReference>
<evidence type="ECO:0000256" key="1">
    <source>
        <dbReference type="SAM" id="Phobius"/>
    </source>
</evidence>
<organism evidence="2 3">
    <name type="scientific">Salinibacillus kushneri</name>
    <dbReference type="NCBI Taxonomy" id="237682"/>
    <lineage>
        <taxon>Bacteria</taxon>
        <taxon>Bacillati</taxon>
        <taxon>Bacillota</taxon>
        <taxon>Bacilli</taxon>
        <taxon>Bacillales</taxon>
        <taxon>Bacillaceae</taxon>
        <taxon>Salinibacillus</taxon>
    </lineage>
</organism>